<evidence type="ECO:0000256" key="10">
    <source>
        <dbReference type="ARBA" id="ARBA00022882"/>
    </source>
</evidence>
<keyword evidence="5 17" id="KW-0107">Calcium channel</keyword>
<evidence type="ECO:0000256" key="5">
    <source>
        <dbReference type="ARBA" id="ARBA00022673"/>
    </source>
</evidence>
<dbReference type="FunFam" id="1.10.287.70:FF:000009">
    <property type="entry name" value="Voltage-dependent L-type calcium channel subunit alpha"/>
    <property type="match status" value="1"/>
</dbReference>
<keyword evidence="7 16" id="KW-0479">Metal-binding</keyword>
<comment type="function">
    <text evidence="17">Voltage-sensitive calcium channels (VSCC) mediate the entry of calcium ions into excitable cells and are also involved in a variety of calcium-dependent processes, including muscle contraction, hormone or neurotransmitter release, gene expression, cell motility, cell division and cell death.</text>
</comment>
<dbReference type="InterPro" id="IPR005821">
    <property type="entry name" value="Ion_trans_dom"/>
</dbReference>
<dbReference type="Pfam" id="PF00520">
    <property type="entry name" value="Ion_trans"/>
    <property type="match status" value="4"/>
</dbReference>
<feature type="transmembrane region" description="Helical" evidence="19">
    <location>
        <begin position="1253"/>
        <end position="1270"/>
    </location>
</feature>
<dbReference type="Gene3D" id="6.10.250.2500">
    <property type="match status" value="1"/>
</dbReference>
<dbReference type="Pfam" id="PF16905">
    <property type="entry name" value="GPHH"/>
    <property type="match status" value="1"/>
</dbReference>
<feature type="region of interest" description="Disordered" evidence="18">
    <location>
        <begin position="1996"/>
        <end position="2017"/>
    </location>
</feature>
<keyword evidence="21" id="KW-1185">Reference proteome</keyword>
<evidence type="ECO:0000256" key="9">
    <source>
        <dbReference type="ARBA" id="ARBA00022837"/>
    </source>
</evidence>
<dbReference type="FunFam" id="1.20.120.350:FF:000010">
    <property type="entry name" value="Voltage-dependent L-type calcium channel subunit alpha"/>
    <property type="match status" value="1"/>
</dbReference>
<feature type="transmembrane region" description="Helical" evidence="19">
    <location>
        <begin position="871"/>
        <end position="888"/>
    </location>
</feature>
<dbReference type="InterPro" id="IPR031649">
    <property type="entry name" value="GPHH_dom"/>
</dbReference>
<feature type="transmembrane region" description="Helical" evidence="19">
    <location>
        <begin position="100"/>
        <end position="118"/>
    </location>
</feature>
<evidence type="ECO:0000259" key="20">
    <source>
        <dbReference type="SMART" id="SM01062"/>
    </source>
</evidence>
<dbReference type="SUPFAM" id="SSF81324">
    <property type="entry name" value="Voltage-gated potassium channels"/>
    <property type="match status" value="4"/>
</dbReference>
<dbReference type="InterPro" id="IPR050599">
    <property type="entry name" value="VDCC_alpha-1_subunit"/>
</dbReference>
<feature type="transmembrane region" description="Helical" evidence="19">
    <location>
        <begin position="1422"/>
        <end position="1446"/>
    </location>
</feature>
<dbReference type="InterPro" id="IPR014873">
    <property type="entry name" value="VDCC_a1su_IQ"/>
</dbReference>
<evidence type="ECO:0000256" key="17">
    <source>
        <dbReference type="RuleBase" id="RU003808"/>
    </source>
</evidence>
<feature type="transmembrane region" description="Helical" evidence="19">
    <location>
        <begin position="1074"/>
        <end position="1095"/>
    </location>
</feature>
<evidence type="ECO:0000313" key="21">
    <source>
        <dbReference type="Proteomes" id="UP000694866"/>
    </source>
</evidence>
<dbReference type="GO" id="GO:0016324">
    <property type="term" value="C:apical plasma membrane"/>
    <property type="evidence" value="ECO:0007669"/>
    <property type="project" value="UniProtKB-ARBA"/>
</dbReference>
<feature type="compositionally biased region" description="Polar residues" evidence="18">
    <location>
        <begin position="29"/>
        <end position="38"/>
    </location>
</feature>
<feature type="region of interest" description="Disordered" evidence="18">
    <location>
        <begin position="2109"/>
        <end position="2144"/>
    </location>
</feature>
<feature type="region of interest" description="Disordered" evidence="18">
    <location>
        <begin position="716"/>
        <end position="785"/>
    </location>
</feature>
<dbReference type="GO" id="GO:0009581">
    <property type="term" value="P:detection of external stimulus"/>
    <property type="evidence" value="ECO:0007669"/>
    <property type="project" value="UniProtKB-ARBA"/>
</dbReference>
<feature type="compositionally biased region" description="Low complexity" evidence="18">
    <location>
        <begin position="2112"/>
        <end position="2136"/>
    </location>
</feature>
<dbReference type="GO" id="GO:0008331">
    <property type="term" value="F:high voltage-gated calcium channel activity"/>
    <property type="evidence" value="ECO:0007669"/>
    <property type="project" value="TreeGrafter"/>
</dbReference>
<dbReference type="InterPro" id="IPR027359">
    <property type="entry name" value="Volt_channel_dom_sf"/>
</dbReference>
<feature type="compositionally biased region" description="Basic and acidic residues" evidence="18">
    <location>
        <begin position="716"/>
        <end position="733"/>
    </location>
</feature>
<evidence type="ECO:0000256" key="1">
    <source>
        <dbReference type="ARBA" id="ARBA00004141"/>
    </source>
</evidence>
<evidence type="ECO:0000256" key="18">
    <source>
        <dbReference type="SAM" id="MobiDB-lite"/>
    </source>
</evidence>
<evidence type="ECO:0000256" key="2">
    <source>
        <dbReference type="ARBA" id="ARBA00022448"/>
    </source>
</evidence>
<dbReference type="FunFam" id="1.20.120.350:FF:000064">
    <property type="entry name" value="Voltage-dependent L-type calcium channel subunit alpha"/>
    <property type="match status" value="1"/>
</dbReference>
<feature type="compositionally biased region" description="Basic and acidic residues" evidence="18">
    <location>
        <begin position="775"/>
        <end position="785"/>
    </location>
</feature>
<dbReference type="GO" id="GO:0009582">
    <property type="term" value="P:detection of abiotic stimulus"/>
    <property type="evidence" value="ECO:0007669"/>
    <property type="project" value="UniProtKB-ARBA"/>
</dbReference>
<dbReference type="Pfam" id="PF08763">
    <property type="entry name" value="Ca_chan_IQ"/>
    <property type="match status" value="1"/>
</dbReference>
<comment type="subcellular location">
    <subcellularLocation>
        <location evidence="1 17">Membrane</location>
        <topology evidence="1 17">Multi-pass membrane protein</topology>
    </subcellularLocation>
</comment>
<dbReference type="Gene3D" id="1.20.120.350">
    <property type="entry name" value="Voltage-gated potassium channels. Chain C"/>
    <property type="match status" value="4"/>
</dbReference>
<feature type="transmembrane region" description="Helical" evidence="19">
    <location>
        <begin position="1330"/>
        <end position="1353"/>
    </location>
</feature>
<keyword evidence="11 19" id="KW-1133">Transmembrane helix</keyword>
<feature type="transmembrane region" description="Helical" evidence="19">
    <location>
        <begin position="675"/>
        <end position="703"/>
    </location>
</feature>
<feature type="compositionally biased region" description="Basic and acidic residues" evidence="18">
    <location>
        <begin position="423"/>
        <end position="435"/>
    </location>
</feature>
<keyword evidence="13 19" id="KW-0472">Membrane</keyword>
<evidence type="ECO:0000256" key="4">
    <source>
        <dbReference type="ARBA" id="ARBA00022568"/>
    </source>
</evidence>
<dbReference type="Gene3D" id="1.10.287.70">
    <property type="match status" value="4"/>
</dbReference>
<feature type="transmembrane region" description="Helical" evidence="19">
    <location>
        <begin position="171"/>
        <end position="190"/>
    </location>
</feature>
<feature type="domain" description="Voltage-dependent calcium channel alpha-1 subunit IQ" evidence="20">
    <location>
        <begin position="1581"/>
        <end position="1615"/>
    </location>
</feature>
<evidence type="ECO:0000256" key="8">
    <source>
        <dbReference type="ARBA" id="ARBA00022737"/>
    </source>
</evidence>
<dbReference type="GeneID" id="105267849"/>
<feature type="transmembrane region" description="Helical" evidence="19">
    <location>
        <begin position="507"/>
        <end position="525"/>
    </location>
</feature>
<keyword evidence="2" id="KW-0813">Transport</keyword>
<dbReference type="KEGG" id="fas:105267849"/>
<feature type="transmembrane region" description="Helical" evidence="19">
    <location>
        <begin position="474"/>
        <end position="495"/>
    </location>
</feature>
<feature type="transmembrane region" description="Helical" evidence="19">
    <location>
        <begin position="231"/>
        <end position="253"/>
    </location>
</feature>
<evidence type="ECO:0000313" key="22">
    <source>
        <dbReference type="RefSeq" id="XP_011305272.1"/>
    </source>
</evidence>
<feature type="binding site" evidence="16">
    <location>
        <position position="656"/>
    </location>
    <ligand>
        <name>Ca(2+)</name>
        <dbReference type="ChEBI" id="CHEBI:29108"/>
    </ligand>
</feature>
<keyword evidence="15" id="KW-0407">Ion channel</keyword>
<feature type="binding site" evidence="16">
    <location>
        <position position="1085"/>
    </location>
    <ligand>
        <name>Ca(2+)</name>
        <dbReference type="ChEBI" id="CHEBI:29108"/>
    </ligand>
</feature>
<gene>
    <name evidence="22" type="primary">Ca-alpha1D</name>
</gene>
<keyword evidence="3" id="KW-0597">Phosphoprotein</keyword>
<keyword evidence="9 16" id="KW-0106">Calcium</keyword>
<dbReference type="GO" id="GO:0046872">
    <property type="term" value="F:metal ion binding"/>
    <property type="evidence" value="ECO:0007669"/>
    <property type="project" value="UniProtKB-KW"/>
</dbReference>
<accession>A0A9R1T9U7</accession>
<evidence type="ECO:0000256" key="13">
    <source>
        <dbReference type="ARBA" id="ARBA00023136"/>
    </source>
</evidence>
<dbReference type="InterPro" id="IPR005446">
    <property type="entry name" value="VDCC_L_a1su"/>
</dbReference>
<dbReference type="InterPro" id="IPR002077">
    <property type="entry name" value="VDCCAlpha1"/>
</dbReference>
<evidence type="ECO:0000256" key="7">
    <source>
        <dbReference type="ARBA" id="ARBA00022723"/>
    </source>
</evidence>
<feature type="compositionally biased region" description="Basic residues" evidence="18">
    <location>
        <begin position="1898"/>
        <end position="1916"/>
    </location>
</feature>
<evidence type="ECO:0000256" key="3">
    <source>
        <dbReference type="ARBA" id="ARBA00022553"/>
    </source>
</evidence>
<evidence type="ECO:0000256" key="11">
    <source>
        <dbReference type="ARBA" id="ARBA00022989"/>
    </source>
</evidence>
<dbReference type="GO" id="GO:0098703">
    <property type="term" value="P:calcium ion import across plasma membrane"/>
    <property type="evidence" value="ECO:0007669"/>
    <property type="project" value="TreeGrafter"/>
</dbReference>
<dbReference type="PRINTS" id="PR00167">
    <property type="entry name" value="CACHANNEL"/>
</dbReference>
<dbReference type="GO" id="GO:0050906">
    <property type="term" value="P:detection of stimulus involved in sensory perception"/>
    <property type="evidence" value="ECO:0007669"/>
    <property type="project" value="UniProtKB-ARBA"/>
</dbReference>
<dbReference type="PRINTS" id="PR01630">
    <property type="entry name" value="LVDCCALPHA1"/>
</dbReference>
<keyword evidence="6 19" id="KW-0812">Transmembrane</keyword>
<feature type="region of interest" description="Disordered" evidence="18">
    <location>
        <begin position="790"/>
        <end position="809"/>
    </location>
</feature>
<organism evidence="21 22">
    <name type="scientific">Fopius arisanus</name>
    <dbReference type="NCBI Taxonomy" id="64838"/>
    <lineage>
        <taxon>Eukaryota</taxon>
        <taxon>Metazoa</taxon>
        <taxon>Ecdysozoa</taxon>
        <taxon>Arthropoda</taxon>
        <taxon>Hexapoda</taxon>
        <taxon>Insecta</taxon>
        <taxon>Pterygota</taxon>
        <taxon>Neoptera</taxon>
        <taxon>Endopterygota</taxon>
        <taxon>Hymenoptera</taxon>
        <taxon>Apocrita</taxon>
        <taxon>Ichneumonoidea</taxon>
        <taxon>Braconidae</taxon>
        <taxon>Opiinae</taxon>
        <taxon>Fopius</taxon>
    </lineage>
</organism>
<dbReference type="GO" id="GO:0019722">
    <property type="term" value="P:calcium-mediated signaling"/>
    <property type="evidence" value="ECO:0007669"/>
    <property type="project" value="UniProtKB-ARBA"/>
</dbReference>
<dbReference type="FunFam" id="1.10.238.10:FF:000418">
    <property type="entry name" value="Voltage-dependent L-type calcium channel subunit alpha"/>
    <property type="match status" value="1"/>
</dbReference>
<feature type="compositionally biased region" description="Acidic residues" evidence="18">
    <location>
        <begin position="739"/>
        <end position="773"/>
    </location>
</feature>
<evidence type="ECO:0000256" key="16">
    <source>
        <dbReference type="PIRSR" id="PIRSR602077-1"/>
    </source>
</evidence>
<feature type="region of interest" description="Disordered" evidence="18">
    <location>
        <begin position="1779"/>
        <end position="1834"/>
    </location>
</feature>
<dbReference type="GO" id="GO:0016323">
    <property type="term" value="C:basolateral plasma membrane"/>
    <property type="evidence" value="ECO:0007669"/>
    <property type="project" value="UniProtKB-ARBA"/>
</dbReference>
<feature type="transmembrane region" description="Helical" evidence="19">
    <location>
        <begin position="908"/>
        <end position="929"/>
    </location>
</feature>
<dbReference type="GO" id="GO:0016322">
    <property type="term" value="P:neuron remodeling"/>
    <property type="evidence" value="ECO:0007669"/>
    <property type="project" value="UniProtKB-ARBA"/>
</dbReference>
<feature type="binding site" evidence="16">
    <location>
        <position position="324"/>
    </location>
    <ligand>
        <name>Ca(2+)</name>
        <dbReference type="ChEBI" id="CHEBI:29108"/>
    </ligand>
</feature>
<feature type="region of interest" description="Disordered" evidence="18">
    <location>
        <begin position="412"/>
        <end position="438"/>
    </location>
</feature>
<dbReference type="FunFam" id="1.20.120.350:FF:000006">
    <property type="entry name" value="Voltage-dependent L-type calcium channel subunit alpha"/>
    <property type="match status" value="1"/>
</dbReference>
<dbReference type="RefSeq" id="XP_011305272.1">
    <property type="nucleotide sequence ID" value="XM_011306970.1"/>
</dbReference>
<dbReference type="SMART" id="SM01062">
    <property type="entry name" value="Ca_chan_IQ"/>
    <property type="match status" value="1"/>
</dbReference>
<evidence type="ECO:0000256" key="15">
    <source>
        <dbReference type="ARBA" id="ARBA00023303"/>
    </source>
</evidence>
<keyword evidence="8" id="KW-0677">Repeat</keyword>
<dbReference type="PANTHER" id="PTHR45628:SF1">
    <property type="entry name" value="VOLTAGE-DEPENDENT CALCIUM CHANNEL TYPE D SUBUNIT ALPHA-1"/>
    <property type="match status" value="1"/>
</dbReference>
<feature type="transmembrane region" description="Helical" evidence="19">
    <location>
        <begin position="343"/>
        <end position="365"/>
    </location>
</feature>
<sequence>MSTSDGVPLSGPDIGNGARPISETGYPEAQQTAGQCQGQDGLGSSKAVPGATATAIGPPKRPPRRGAKPTPDRPVRALFCMGLKNPLRKMCIDVVEWKPFEWLILLTILANCVALGVYTPYPYGDSNQTNLYLEKIEYVFLVIFTVECVMKIIAYGFVVHPGAYLRNGWNMLDFTIVVIGMISTILTILMKEGFDVKALRAFRVLRPLRLVSGVPSLQVVLNSILRAMVPLLHIALLVLFVIIIYAIIGLELFSGKMHKTCRNNKTGEIMEDPHPCGDHGFQCHTLGSQYVCSKQYWEGPNNGITNFDNFGLAMLTVFQCITLEGWTDVLYDIEDAMGSTWQWIYFVSMVILGAFFVMNLILGVLSGEFSKEREKAKNRGEFQKFREKQQIEDDLRGYLDWITQAEDIETEHDEMPRMQSRKSKPEDEMESTDRLEGDEESAHQVSLWEKKRKEWKEINKRVRKVCRMAVKSQVFYWLIIILVFLNTAVLATEHFRQPDWLDWFQEYTNMFFIALFTMEMMLKMYSLGWQKYFLSLFNRFDCFVVIGSITEMILTNTEVMPPLGISVLRCVRLLRVFKVTKYWRSLSNLVASLLNSIQSIASLLLLLFLFIVIFALLGMQVFGGKFNFDDLQDKTRSNFDSFWQSLLTVFQILTGEDWNAVMYEGIRAYEGVTGYGIFACVYFIILFICGNYILLNVFLAIAVDNLADADQLTTVDKEEGDKSHGGSPARDECSGEECIHDDEDIGDMTSGEEDPGTDVEQYENEGDDYEGQDTEGSKDGHDGGHKVRINVQSDGHGYEPFESGEGEDDYDHMEMDEIEGGPEVISARPRRMSEYNITTEKPPIPEGSAFFVFSKTNRFRIFCHWFCNHSYYGNFILACIMISSAMLAAEDPLKATSERNIILNRFDYFFTTVFTIEICLKMVSYGFVLHDGAFCRSAFNLLDLLVVCVSLISIAWRSSAISFVKILRVLRVLRPLRAINRAKGLKHVVQCVIVAVKTIGNIVLVTSLLQFVFAVIGVQLFKGKFFQCNDVSKITEAECHGTYLIYEEGNINRPVMKERLWSRNRFHFDDVAKAMLTLFTVSTFEGWPGLLYVSIDSNRESYGPIHNFRPIVAAYYIIYIIIIAFFMVNIFVGFVIVTFQNEGEQEYKNCGLEKNQRNCIEFALKAKPVRRYIPKHRIQYKVWWFVTSQPFEYTIFTLIIINTITLAMKFYNQPDPYTHALDVLNMIFTAVFALEFVFKLAAFRFKNYFGDAWNVFDFIIVLGSFIDIVYSEVHARLHVKAGGSLPTKPGTNIISINFFRLFRVMRLVKLLSRGEGIRTLLWTFIKSFQALPYVALLIVMLFFIYAVIGMQVFGKIALDNGTTIYRNNNFQTFPQAVLILFRSATGESWQNIMLDCSYRPHEVKCDPESDDVDKSSCGNDIAFPYFISFYVLCSFLIINLFVAVIMDNFDYLTRDWSILGPHHLDEFIRLWSEYDPDAKGRIKHLDVVTLLRKISPPLGFGKLCPHRVACKRLVSMNMPLNSDGTVLFNATLFAVVRTSLKIKTEGNIDDANAQLRAVIKKIWKRTSPKLLDQVVPPPGVDDEVTVGKFYATFLIQDYFRRFKKRKEQEMKEGDKDCHNTVTLQAGLRTLHEAGPELKRAISGNLEELLDDNPEPMHRRNHSLFGSVWSSMRRGHHSFRGKSLKTPANSAPKISPSNSIDFLPYVSLHRHGAVDNQITARSHQVVPNVTGVTGTPLNSMGIEENIPMRPLAMFANTNSGMQPGNYQNPYKVLDLEDGIEQQLTPPTPPPRRNLPPSGGAITFATGTSGNAESSSATASRTPSPTLSPSPSFASSSNEGAHYYAYATRGCCPDSTPGWKHQHDGNEDKVIEVDKEQVSPNEGNADVIHRERSKQGSAKRLSKRLSNRSKGSSKRSSKHRESSKSRKSHKSEDDDDDPKDCSHGERSIANGLKLAQTQAIAVAGFLADVDAHQWRVCESCLPHRASFHGRVSWAGESNGGVGSERLSHSLPGSPSDRKPNFEVIGSAESLVGRVLAEQGLGKYCDPDFVRYTSREMQEALDMTREEMDRAAHQLLLRERRGQPLTFQLQQSMDQHWNPRPQGPREVAYEQLREQMPSLDQPQLSLQPQPQQQHQHQQQIYREQPPS</sequence>
<name>A0A9R1T9U7_9HYME</name>
<keyword evidence="4 17" id="KW-0109">Calcium transport</keyword>
<evidence type="ECO:0000256" key="14">
    <source>
        <dbReference type="ARBA" id="ARBA00023180"/>
    </source>
</evidence>
<reference evidence="22" key="1">
    <citation type="submission" date="2025-08" db="UniProtKB">
        <authorList>
            <consortium name="RefSeq"/>
        </authorList>
    </citation>
    <scope>IDENTIFICATION</scope>
    <source>
        <strain evidence="22">USDA-PBARC FA_bdor</strain>
        <tissue evidence="22">Whole organism</tissue>
    </source>
</reference>
<dbReference type="GO" id="GO:0042045">
    <property type="term" value="P:epithelial fluid transport"/>
    <property type="evidence" value="ECO:0007669"/>
    <property type="project" value="UniProtKB-ARBA"/>
</dbReference>
<comment type="similarity">
    <text evidence="17">Belongs to the calcium channel alpha-1 subunit (TC 1.A.1.11) family.</text>
</comment>
<keyword evidence="12" id="KW-0406">Ion transport</keyword>
<dbReference type="FunFam" id="1.10.287.70:FF:000007">
    <property type="entry name" value="Voltage-dependent L-type calcium channel subunit alpha"/>
    <property type="match status" value="1"/>
</dbReference>
<evidence type="ECO:0000256" key="12">
    <source>
        <dbReference type="ARBA" id="ARBA00023065"/>
    </source>
</evidence>
<feature type="transmembrane region" description="Helical" evidence="19">
    <location>
        <begin position="138"/>
        <end position="159"/>
    </location>
</feature>
<feature type="transmembrane region" description="Helical" evidence="19">
    <location>
        <begin position="310"/>
        <end position="331"/>
    </location>
</feature>
<dbReference type="OrthoDB" id="431720at2759"/>
<keyword evidence="10 17" id="KW-0851">Voltage-gated channel</keyword>
<feature type="transmembrane region" description="Helical" evidence="19">
    <location>
        <begin position="589"/>
        <end position="622"/>
    </location>
</feature>
<feature type="transmembrane region" description="Helical" evidence="19">
    <location>
        <begin position="988"/>
        <end position="1016"/>
    </location>
</feature>
<feature type="region of interest" description="Disordered" evidence="18">
    <location>
        <begin position="1869"/>
        <end position="1942"/>
    </location>
</feature>
<dbReference type="PANTHER" id="PTHR45628">
    <property type="entry name" value="VOLTAGE-DEPENDENT CALCIUM CHANNEL TYPE A SUBUNIT ALPHA-1"/>
    <property type="match status" value="1"/>
</dbReference>
<dbReference type="Proteomes" id="UP000694866">
    <property type="component" value="Unplaced"/>
</dbReference>
<dbReference type="GO" id="GO:0005891">
    <property type="term" value="C:voltage-gated calcium channel complex"/>
    <property type="evidence" value="ECO:0007669"/>
    <property type="project" value="InterPro"/>
</dbReference>
<dbReference type="Gene3D" id="6.10.250.2180">
    <property type="match status" value="1"/>
</dbReference>
<feature type="transmembrane region" description="Helical" evidence="19">
    <location>
        <begin position="1223"/>
        <end position="1241"/>
    </location>
</feature>
<evidence type="ECO:0000256" key="6">
    <source>
        <dbReference type="ARBA" id="ARBA00022692"/>
    </source>
</evidence>
<evidence type="ECO:0000256" key="19">
    <source>
        <dbReference type="SAM" id="Phobius"/>
    </source>
</evidence>
<feature type="transmembrane region" description="Helical" evidence="19">
    <location>
        <begin position="941"/>
        <end position="967"/>
    </location>
</feature>
<feature type="compositionally biased region" description="Low complexity" evidence="18">
    <location>
        <begin position="1812"/>
        <end position="1834"/>
    </location>
</feature>
<dbReference type="FunFam" id="1.10.287.70:FF:000117">
    <property type="entry name" value="Voltage-gated Ca2+ channel, alpha subunit"/>
    <property type="match status" value="1"/>
</dbReference>
<dbReference type="CTD" id="34950"/>
<keyword evidence="14" id="KW-0325">Glycoprotein</keyword>
<protein>
    <recommendedName>
        <fullName evidence="17">Voltage-dependent L-type calcium channel subunit alpha</fullName>
    </recommendedName>
</protein>
<dbReference type="FunFam" id="1.10.287.70:FF:000107">
    <property type="entry name" value="Voltage-dependent L-type calcium channel subunit alpha"/>
    <property type="match status" value="1"/>
</dbReference>
<dbReference type="FunFam" id="1.20.120.350:FF:000001">
    <property type="entry name" value="Voltage-dependent L-type calcium channel subunit alpha"/>
    <property type="match status" value="1"/>
</dbReference>
<feature type="transmembrane region" description="Helical" evidence="19">
    <location>
        <begin position="1116"/>
        <end position="1139"/>
    </location>
</feature>
<proteinExistence type="inferred from homology"/>
<feature type="region of interest" description="Disordered" evidence="18">
    <location>
        <begin position="1"/>
        <end position="73"/>
    </location>
</feature>
<feature type="transmembrane region" description="Helical" evidence="19">
    <location>
        <begin position="1193"/>
        <end position="1211"/>
    </location>
</feature>